<accession>A0A7S0I180</accession>
<evidence type="ECO:0000256" key="4">
    <source>
        <dbReference type="ARBA" id="ARBA00022640"/>
    </source>
</evidence>
<dbReference type="AlphaFoldDB" id="A0A7S0I180"/>
<keyword evidence="6 10" id="KW-0689">Ribosomal protein</keyword>
<keyword evidence="7" id="KW-0496">Mitochondrion</keyword>
<comment type="similarity">
    <text evidence="2 10">Belongs to the universal ribosomal protein uL3 family.</text>
</comment>
<dbReference type="PROSITE" id="PS00474">
    <property type="entry name" value="RIBOSOMAL_L3"/>
    <property type="match status" value="1"/>
</dbReference>
<dbReference type="FunFam" id="3.30.160.810:FF:000001">
    <property type="entry name" value="50S ribosomal protein L3"/>
    <property type="match status" value="1"/>
</dbReference>
<dbReference type="InterPro" id="IPR019927">
    <property type="entry name" value="Ribosomal_uL3_bac/org-type"/>
</dbReference>
<feature type="region of interest" description="Disordered" evidence="11">
    <location>
        <begin position="165"/>
        <end position="191"/>
    </location>
</feature>
<dbReference type="NCBIfam" id="TIGR03625">
    <property type="entry name" value="L3_bact"/>
    <property type="match status" value="1"/>
</dbReference>
<evidence type="ECO:0000256" key="6">
    <source>
        <dbReference type="ARBA" id="ARBA00022980"/>
    </source>
</evidence>
<evidence type="ECO:0000256" key="2">
    <source>
        <dbReference type="ARBA" id="ARBA00006540"/>
    </source>
</evidence>
<evidence type="ECO:0000313" key="12">
    <source>
        <dbReference type="EMBL" id="CAD8507850.1"/>
    </source>
</evidence>
<dbReference type="InterPro" id="IPR009000">
    <property type="entry name" value="Transl_B-barrel_sf"/>
</dbReference>
<dbReference type="HAMAP" id="MF_01325_B">
    <property type="entry name" value="Ribosomal_uL3_B"/>
    <property type="match status" value="1"/>
</dbReference>
<evidence type="ECO:0000256" key="5">
    <source>
        <dbReference type="ARBA" id="ARBA00022946"/>
    </source>
</evidence>
<comment type="subcellular location">
    <subcellularLocation>
        <location evidence="1">Mitochondrion</location>
    </subcellularLocation>
</comment>
<dbReference type="GO" id="GO:0003735">
    <property type="term" value="F:structural constituent of ribosome"/>
    <property type="evidence" value="ECO:0007669"/>
    <property type="project" value="InterPro"/>
</dbReference>
<feature type="compositionally biased region" description="Polar residues" evidence="11">
    <location>
        <begin position="168"/>
        <end position="178"/>
    </location>
</feature>
<evidence type="ECO:0000256" key="8">
    <source>
        <dbReference type="ARBA" id="ARBA00023274"/>
    </source>
</evidence>
<evidence type="ECO:0000256" key="10">
    <source>
        <dbReference type="RuleBase" id="RU003905"/>
    </source>
</evidence>
<keyword evidence="3" id="KW-0150">Chloroplast</keyword>
<dbReference type="Gene3D" id="2.40.30.10">
    <property type="entry name" value="Translation factors"/>
    <property type="match status" value="1"/>
</dbReference>
<dbReference type="InterPro" id="IPR019926">
    <property type="entry name" value="Ribosomal_uL3_CS"/>
</dbReference>
<name>A0A7S0I180_9CRYP</name>
<dbReference type="PANTHER" id="PTHR11229">
    <property type="entry name" value="50S RIBOSOMAL PROTEIN L3"/>
    <property type="match status" value="1"/>
</dbReference>
<protein>
    <recommendedName>
        <fullName evidence="9">Large ribosomal subunit protein uL3m</fullName>
    </recommendedName>
</protein>
<dbReference type="InterPro" id="IPR000597">
    <property type="entry name" value="Ribosomal_uL3"/>
</dbReference>
<evidence type="ECO:0000256" key="7">
    <source>
        <dbReference type="ARBA" id="ARBA00023128"/>
    </source>
</evidence>
<dbReference type="EMBL" id="HBEO01034484">
    <property type="protein sequence ID" value="CAD8507850.1"/>
    <property type="molecule type" value="Transcribed_RNA"/>
</dbReference>
<dbReference type="PANTHER" id="PTHR11229:SF8">
    <property type="entry name" value="LARGE RIBOSOMAL SUBUNIT PROTEIN UL3M"/>
    <property type="match status" value="1"/>
</dbReference>
<keyword evidence="5" id="KW-0809">Transit peptide</keyword>
<evidence type="ECO:0000256" key="1">
    <source>
        <dbReference type="ARBA" id="ARBA00004173"/>
    </source>
</evidence>
<dbReference type="SUPFAM" id="SSF50447">
    <property type="entry name" value="Translation proteins"/>
    <property type="match status" value="1"/>
</dbReference>
<evidence type="ECO:0000256" key="11">
    <source>
        <dbReference type="SAM" id="MobiDB-lite"/>
    </source>
</evidence>
<evidence type="ECO:0000256" key="9">
    <source>
        <dbReference type="ARBA" id="ARBA00035209"/>
    </source>
</evidence>
<dbReference type="GO" id="GO:0005762">
    <property type="term" value="C:mitochondrial large ribosomal subunit"/>
    <property type="evidence" value="ECO:0007669"/>
    <property type="project" value="TreeGrafter"/>
</dbReference>
<evidence type="ECO:0000256" key="3">
    <source>
        <dbReference type="ARBA" id="ARBA00022528"/>
    </source>
</evidence>
<keyword evidence="4" id="KW-0934">Plastid</keyword>
<dbReference type="FunFam" id="2.40.30.10:FF:000004">
    <property type="entry name" value="50S ribosomal protein L3"/>
    <property type="match status" value="1"/>
</dbReference>
<dbReference type="GO" id="GO:0006412">
    <property type="term" value="P:translation"/>
    <property type="evidence" value="ECO:0007669"/>
    <property type="project" value="InterPro"/>
</dbReference>
<gene>
    <name evidence="12" type="ORF">HPHI1048_LOCUS23352</name>
</gene>
<sequence>MSRLIRGIQKVATKVAKTGLLPGGFQRTVRCGLIGVKKGMTTAWDENGVNHPLTLIHIPDNQVIQVKSSQNEGYTGLQVGASNQLAKRMPKALLLHFQKHNVVPKKKVHEFRVTEDALLESGTCLTASHLVAGQYIDITGTSIGKGFQGAMKRWGFAGQGATHGASLSHRSLGSTGNRKTPGRTFKNKKMHGHMGNKRVTVLGLLVYAVDPLNNLIAVRGAVPGSKEGYLYIRDAIRMHHWKHNQTLKLPIPTAPETSEPPPAELKVTPTKFLKNPFEGEV</sequence>
<reference evidence="12" key="1">
    <citation type="submission" date="2021-01" db="EMBL/GenBank/DDBJ databases">
        <authorList>
            <person name="Corre E."/>
            <person name="Pelletier E."/>
            <person name="Niang G."/>
            <person name="Scheremetjew M."/>
            <person name="Finn R."/>
            <person name="Kale V."/>
            <person name="Holt S."/>
            <person name="Cochrane G."/>
            <person name="Meng A."/>
            <person name="Brown T."/>
            <person name="Cohen L."/>
        </authorList>
    </citation>
    <scope>NUCLEOTIDE SEQUENCE</scope>
    <source>
        <strain evidence="12">CCMP325</strain>
    </source>
</reference>
<keyword evidence="8 10" id="KW-0687">Ribonucleoprotein</keyword>
<organism evidence="12">
    <name type="scientific">Hanusia phi</name>
    <dbReference type="NCBI Taxonomy" id="3032"/>
    <lineage>
        <taxon>Eukaryota</taxon>
        <taxon>Cryptophyceae</taxon>
        <taxon>Pyrenomonadales</taxon>
        <taxon>Geminigeraceae</taxon>
        <taxon>Hanusia</taxon>
    </lineage>
</organism>
<dbReference type="Pfam" id="PF00297">
    <property type="entry name" value="Ribosomal_L3"/>
    <property type="match status" value="1"/>
</dbReference>
<dbReference type="Gene3D" id="3.30.160.810">
    <property type="match status" value="1"/>
</dbReference>
<proteinExistence type="inferred from homology"/>